<evidence type="ECO:0000256" key="5">
    <source>
        <dbReference type="ARBA" id="ARBA00022741"/>
    </source>
</evidence>
<dbReference type="GO" id="GO:0005737">
    <property type="term" value="C:cytoplasm"/>
    <property type="evidence" value="ECO:0007669"/>
    <property type="project" value="UniProtKB-SubCell"/>
</dbReference>
<dbReference type="InterPro" id="IPR008179">
    <property type="entry name" value="HisE"/>
</dbReference>
<dbReference type="GO" id="GO:0000105">
    <property type="term" value="P:L-histidine biosynthetic process"/>
    <property type="evidence" value="ECO:0007669"/>
    <property type="project" value="UniProtKB-UniRule"/>
</dbReference>
<keyword evidence="9" id="KW-0963">Cytoplasm</keyword>
<protein>
    <recommendedName>
        <fullName evidence="9">Phosphoribosyl-ATP pyrophosphatase</fullName>
        <shortName evidence="9">PRA-PH</shortName>
        <ecNumber evidence="9">3.6.1.31</ecNumber>
    </recommendedName>
</protein>
<comment type="pathway">
    <text evidence="2 9">Amino-acid biosynthesis; L-histidine biosynthesis; L-histidine from 5-phospho-alpha-D-ribose 1-diphosphate: step 2/9.</text>
</comment>
<evidence type="ECO:0000256" key="6">
    <source>
        <dbReference type="ARBA" id="ARBA00022801"/>
    </source>
</evidence>
<dbReference type="InterPro" id="IPR021130">
    <property type="entry name" value="PRib-ATP_PPHydrolase-like"/>
</dbReference>
<keyword evidence="7 9" id="KW-0067">ATP-binding</keyword>
<dbReference type="EMBL" id="CP005587">
    <property type="protein sequence ID" value="AGK59625.1"/>
    <property type="molecule type" value="Genomic_DNA"/>
</dbReference>
<evidence type="ECO:0000256" key="1">
    <source>
        <dbReference type="ARBA" id="ARBA00001460"/>
    </source>
</evidence>
<dbReference type="Pfam" id="PF01503">
    <property type="entry name" value="PRA-PH"/>
    <property type="match status" value="1"/>
</dbReference>
<evidence type="ECO:0000313" key="11">
    <source>
        <dbReference type="Proteomes" id="UP000005952"/>
    </source>
</evidence>
<evidence type="ECO:0000256" key="2">
    <source>
        <dbReference type="ARBA" id="ARBA00005204"/>
    </source>
</evidence>
<dbReference type="KEGG" id="hdt:HYPDE_39783"/>
<evidence type="ECO:0000256" key="4">
    <source>
        <dbReference type="ARBA" id="ARBA00022605"/>
    </source>
</evidence>
<dbReference type="AlphaFoldDB" id="N0BHK1"/>
<dbReference type="Gene3D" id="1.10.287.1080">
    <property type="entry name" value="MazG-like"/>
    <property type="match status" value="1"/>
</dbReference>
<accession>N0BHK1</accession>
<dbReference type="EC" id="3.6.1.31" evidence="9"/>
<reference evidence="10 11" key="1">
    <citation type="journal article" date="2013" name="Genome Announc.">
        <title>Genome sequences for three denitrifying bacterial strains isolated from a uranium- and nitrate-contaminated subsurface environment.</title>
        <authorList>
            <person name="Venkatramanan R."/>
            <person name="Prakash O."/>
            <person name="Woyke T."/>
            <person name="Chain P."/>
            <person name="Goodwin L.A."/>
            <person name="Watson D."/>
            <person name="Brooks S."/>
            <person name="Kostka J.E."/>
            <person name="Green S.J."/>
        </authorList>
    </citation>
    <scope>NUCLEOTIDE SEQUENCE [LARGE SCALE GENOMIC DNA]</scope>
    <source>
        <strain evidence="10 11">1NES1</strain>
    </source>
</reference>
<evidence type="ECO:0000256" key="8">
    <source>
        <dbReference type="ARBA" id="ARBA00023102"/>
    </source>
</evidence>
<comment type="subcellular location">
    <subcellularLocation>
        <location evidence="9">Cytoplasm</location>
    </subcellularLocation>
</comment>
<dbReference type="UniPathway" id="UPA00031">
    <property type="reaction ID" value="UER00007"/>
</dbReference>
<dbReference type="HAMAP" id="MF_01020">
    <property type="entry name" value="HisE"/>
    <property type="match status" value="1"/>
</dbReference>
<dbReference type="NCBIfam" id="NF001613">
    <property type="entry name" value="PRK00400.1-5"/>
    <property type="match status" value="1"/>
</dbReference>
<evidence type="ECO:0000256" key="9">
    <source>
        <dbReference type="HAMAP-Rule" id="MF_01020"/>
    </source>
</evidence>
<comment type="similarity">
    <text evidence="3 9">Belongs to the PRA-PH family.</text>
</comment>
<dbReference type="GO" id="GO:0004636">
    <property type="term" value="F:phosphoribosyl-ATP diphosphatase activity"/>
    <property type="evidence" value="ECO:0007669"/>
    <property type="project" value="UniProtKB-UniRule"/>
</dbReference>
<dbReference type="SUPFAM" id="SSF101386">
    <property type="entry name" value="all-alpha NTP pyrophosphatases"/>
    <property type="match status" value="1"/>
</dbReference>
<dbReference type="NCBIfam" id="TIGR03188">
    <property type="entry name" value="histidine_hisI"/>
    <property type="match status" value="1"/>
</dbReference>
<keyword evidence="11" id="KW-1185">Reference proteome</keyword>
<evidence type="ECO:0000256" key="3">
    <source>
        <dbReference type="ARBA" id="ARBA00009392"/>
    </source>
</evidence>
<dbReference type="HOGENOM" id="CLU_123337_1_1_5"/>
<name>N0BHK1_9HYPH</name>
<comment type="catalytic activity">
    <reaction evidence="1 9">
        <text>1-(5-phospho-beta-D-ribosyl)-ATP + H2O = 1-(5-phospho-beta-D-ribosyl)-5'-AMP + diphosphate + H(+)</text>
        <dbReference type="Rhea" id="RHEA:22828"/>
        <dbReference type="ChEBI" id="CHEBI:15377"/>
        <dbReference type="ChEBI" id="CHEBI:15378"/>
        <dbReference type="ChEBI" id="CHEBI:33019"/>
        <dbReference type="ChEBI" id="CHEBI:59457"/>
        <dbReference type="ChEBI" id="CHEBI:73183"/>
        <dbReference type="EC" id="3.6.1.31"/>
    </reaction>
</comment>
<evidence type="ECO:0000256" key="7">
    <source>
        <dbReference type="ARBA" id="ARBA00022840"/>
    </source>
</evidence>
<gene>
    <name evidence="9 10" type="primary">hisE</name>
    <name evidence="10" type="ORF">HYPDE_39783</name>
</gene>
<dbReference type="GO" id="GO:0005524">
    <property type="term" value="F:ATP binding"/>
    <property type="evidence" value="ECO:0007669"/>
    <property type="project" value="UniProtKB-KW"/>
</dbReference>
<organism evidence="10 11">
    <name type="scientific">Hyphomicrobium denitrificans 1NES1</name>
    <dbReference type="NCBI Taxonomy" id="670307"/>
    <lineage>
        <taxon>Bacteria</taxon>
        <taxon>Pseudomonadati</taxon>
        <taxon>Pseudomonadota</taxon>
        <taxon>Alphaproteobacteria</taxon>
        <taxon>Hyphomicrobiales</taxon>
        <taxon>Hyphomicrobiaceae</taxon>
        <taxon>Hyphomicrobium</taxon>
    </lineage>
</organism>
<dbReference type="STRING" id="670307.HYPDE_39783"/>
<dbReference type="Proteomes" id="UP000005952">
    <property type="component" value="Chromosome"/>
</dbReference>
<dbReference type="PANTHER" id="PTHR42945:SF1">
    <property type="entry name" value="HISTIDINE BIOSYNTHESIS BIFUNCTIONAL PROTEIN HIS7"/>
    <property type="match status" value="1"/>
</dbReference>
<keyword evidence="4 9" id="KW-0028">Amino-acid biosynthesis</keyword>
<keyword evidence="6 9" id="KW-0378">Hydrolase</keyword>
<proteinExistence type="inferred from homology"/>
<keyword evidence="5 9" id="KW-0547">Nucleotide-binding</keyword>
<sequence length="110" mass="11853">MSDTNTLVQLAALIRSRRSESAEKSYTAQLLNAGPERCAKKFGEEAVETVIAAMGSDAAALKAEAADTLYHLLVLLESRHVALDDVFKVLEGRMGMSGIEEKASRPRSTS</sequence>
<dbReference type="PANTHER" id="PTHR42945">
    <property type="entry name" value="HISTIDINE BIOSYNTHESIS BIFUNCTIONAL PROTEIN"/>
    <property type="match status" value="1"/>
</dbReference>
<evidence type="ECO:0000313" key="10">
    <source>
        <dbReference type="EMBL" id="AGK59625.1"/>
    </source>
</evidence>
<dbReference type="CDD" id="cd11534">
    <property type="entry name" value="NTP-PPase_HisIE_like"/>
    <property type="match status" value="1"/>
</dbReference>
<dbReference type="OrthoDB" id="9814738at2"/>
<dbReference type="eggNOG" id="COG0140">
    <property type="taxonomic scope" value="Bacteria"/>
</dbReference>
<dbReference type="RefSeq" id="WP_015599640.1">
    <property type="nucleotide sequence ID" value="NC_021172.1"/>
</dbReference>
<keyword evidence="8 9" id="KW-0368">Histidine biosynthesis</keyword>